<dbReference type="OrthoDB" id="2354672at2"/>
<comment type="caution">
    <text evidence="2">The sequence shown here is derived from an EMBL/GenBank/DDBJ whole genome shotgun (WGS) entry which is preliminary data.</text>
</comment>
<feature type="domain" description="Helicase Helix-turn-helix" evidence="1">
    <location>
        <begin position="253"/>
        <end position="339"/>
    </location>
</feature>
<proteinExistence type="predicted"/>
<evidence type="ECO:0000313" key="3">
    <source>
        <dbReference type="Proteomes" id="UP000295280"/>
    </source>
</evidence>
<keyword evidence="3" id="KW-1185">Reference proteome</keyword>
<reference evidence="2 3" key="1">
    <citation type="submission" date="2019-01" db="EMBL/GenBank/DDBJ databases">
        <title>Draft genome sequences of the type strains of six Macrococcus species.</title>
        <authorList>
            <person name="Mazhar S."/>
            <person name="Altermann E."/>
            <person name="Hill C."/>
            <person name="Mcauliffe O."/>
        </authorList>
    </citation>
    <scope>NUCLEOTIDE SEQUENCE [LARGE SCALE GENOMIC DNA]</scope>
    <source>
        <strain evidence="2 3">ATCC 51828</strain>
    </source>
</reference>
<evidence type="ECO:0000259" key="1">
    <source>
        <dbReference type="Pfam" id="PF14493"/>
    </source>
</evidence>
<dbReference type="Pfam" id="PF14493">
    <property type="entry name" value="HTH_40"/>
    <property type="match status" value="1"/>
</dbReference>
<dbReference type="AlphaFoldDB" id="A0A9Q8CN35"/>
<protein>
    <recommendedName>
        <fullName evidence="1">Helicase Helix-turn-helix domain-containing protein</fullName>
    </recommendedName>
</protein>
<dbReference type="Proteomes" id="UP000295280">
    <property type="component" value="Unassembled WGS sequence"/>
</dbReference>
<name>A0A9Q8CN35_9STAP</name>
<organism evidence="2 3">
    <name type="scientific">Macrococcus carouselicus</name>
    <dbReference type="NCBI Taxonomy" id="69969"/>
    <lineage>
        <taxon>Bacteria</taxon>
        <taxon>Bacillati</taxon>
        <taxon>Bacillota</taxon>
        <taxon>Bacilli</taxon>
        <taxon>Bacillales</taxon>
        <taxon>Staphylococcaceae</taxon>
        <taxon>Macrococcus</taxon>
    </lineage>
</organism>
<sequence length="348" mass="41297">MHHKRYMYPYQRSCIYQPIYSPPYLKMLHCEYIYILEIQPSFFNINYLEVIMDSIYQQAKVRKFAEKTDKSFNNIITGFKSHQTFFDAMMQSMLPFYNSNPERTGDAAEPLQFYPYFYESSQLTFQALRLLTQTISARSSEVRDFYPVSNHLYIHQQIKYWISAHGMDASIYQRELLMLFDELAAERSVISYKLLPDAQGNHYTVDEICQADELTLDEYRLKVLHEMNHLTAFISEHEYFKELYIRLPLQIATEQTRSLMESGVNLEEIAAARQVKLHTIEDHIIEMVIKDYEIDYTTFVAEDEIAAVRNLYSTYQFQRLKPYYQESGIDSYFKIKLALCLTMKGVKK</sequence>
<dbReference type="EMBL" id="SCWD01000001">
    <property type="protein sequence ID" value="TDM04288.1"/>
    <property type="molecule type" value="Genomic_DNA"/>
</dbReference>
<gene>
    <name evidence="2" type="ORF">ERX40_03730</name>
</gene>
<accession>A0A9Q8CN35</accession>
<evidence type="ECO:0000313" key="2">
    <source>
        <dbReference type="EMBL" id="TDM04288.1"/>
    </source>
</evidence>
<dbReference type="InterPro" id="IPR029491">
    <property type="entry name" value="Helicase_HTH"/>
</dbReference>